<dbReference type="Pfam" id="PF01850">
    <property type="entry name" value="PIN"/>
    <property type="match status" value="1"/>
</dbReference>
<dbReference type="Proteomes" id="UP000034690">
    <property type="component" value="Unassembled WGS sequence"/>
</dbReference>
<dbReference type="AlphaFoldDB" id="A0A0G0ND40"/>
<evidence type="ECO:0000313" key="2">
    <source>
        <dbReference type="EMBL" id="KKR14079.1"/>
    </source>
</evidence>
<dbReference type="InterPro" id="IPR039018">
    <property type="entry name" value="VapC20-like"/>
</dbReference>
<dbReference type="PANTHER" id="PTHR42188:SF1">
    <property type="entry name" value="23S RRNA-SPECIFIC ENDONUCLEASE VAPC20"/>
    <property type="match status" value="1"/>
</dbReference>
<organism evidence="2 3">
    <name type="scientific">Candidatus Woesebacteria bacterium GW2011_GWA1_39_21b</name>
    <dbReference type="NCBI Taxonomy" id="1618551"/>
    <lineage>
        <taxon>Bacteria</taxon>
        <taxon>Candidatus Woeseibacteriota</taxon>
    </lineage>
</organism>
<dbReference type="InterPro" id="IPR029060">
    <property type="entry name" value="PIN-like_dom_sf"/>
</dbReference>
<protein>
    <submittedName>
        <fullName evidence="2">PilT protein domain protein</fullName>
    </submittedName>
</protein>
<reference evidence="2 3" key="1">
    <citation type="journal article" date="2015" name="Nature">
        <title>rRNA introns, odd ribosomes, and small enigmatic genomes across a large radiation of phyla.</title>
        <authorList>
            <person name="Brown C.T."/>
            <person name="Hug L.A."/>
            <person name="Thomas B.C."/>
            <person name="Sharon I."/>
            <person name="Castelle C.J."/>
            <person name="Singh A."/>
            <person name="Wilkins M.J."/>
            <person name="Williams K.H."/>
            <person name="Banfield J.F."/>
        </authorList>
    </citation>
    <scope>NUCLEOTIDE SEQUENCE [LARGE SCALE GENOMIC DNA]</scope>
</reference>
<dbReference type="SUPFAM" id="SSF88723">
    <property type="entry name" value="PIN domain-like"/>
    <property type="match status" value="1"/>
</dbReference>
<dbReference type="GO" id="GO:0016075">
    <property type="term" value="P:rRNA catabolic process"/>
    <property type="evidence" value="ECO:0007669"/>
    <property type="project" value="TreeGrafter"/>
</dbReference>
<dbReference type="Gene3D" id="3.40.50.1010">
    <property type="entry name" value="5'-nuclease"/>
    <property type="match status" value="1"/>
</dbReference>
<dbReference type="GO" id="GO:0004521">
    <property type="term" value="F:RNA endonuclease activity"/>
    <property type="evidence" value="ECO:0007669"/>
    <property type="project" value="InterPro"/>
</dbReference>
<name>A0A0G0ND40_9BACT</name>
<dbReference type="EMBL" id="LBWQ01000005">
    <property type="protein sequence ID" value="KKR14079.1"/>
    <property type="molecule type" value="Genomic_DNA"/>
</dbReference>
<dbReference type="InterPro" id="IPR002716">
    <property type="entry name" value="PIN_dom"/>
</dbReference>
<sequence>MEDKSKPIFVDSGALIALYVKNDQYHKEALAFWKNAKEEKLKFLTSNFIFDEATTWMLYKGGKEMSVDFGEYILSNSDILPIKLILPEDEKTAWELFKKLPVEVSYTDCTSFGLMKRLDLVHAFTFDKHFIQAGFQAQPP</sequence>
<evidence type="ECO:0000313" key="3">
    <source>
        <dbReference type="Proteomes" id="UP000034690"/>
    </source>
</evidence>
<comment type="caution">
    <text evidence="2">The sequence shown here is derived from an EMBL/GenBank/DDBJ whole genome shotgun (WGS) entry which is preliminary data.</text>
</comment>
<accession>A0A0G0ND40</accession>
<feature type="domain" description="PIN" evidence="1">
    <location>
        <begin position="8"/>
        <end position="135"/>
    </location>
</feature>
<gene>
    <name evidence="2" type="ORF">UT40_C0005G0008</name>
</gene>
<dbReference type="PATRIC" id="fig|1618551.3.peg.241"/>
<dbReference type="PANTHER" id="PTHR42188">
    <property type="entry name" value="23S RRNA-SPECIFIC ENDONUCLEASE VAPC20"/>
    <property type="match status" value="1"/>
</dbReference>
<evidence type="ECO:0000259" key="1">
    <source>
        <dbReference type="Pfam" id="PF01850"/>
    </source>
</evidence>
<proteinExistence type="predicted"/>